<feature type="compositionally biased region" description="Basic and acidic residues" evidence="3">
    <location>
        <begin position="295"/>
        <end position="304"/>
    </location>
</feature>
<dbReference type="Proteomes" id="UP000492821">
    <property type="component" value="Unassembled WGS sequence"/>
</dbReference>
<dbReference type="WBParaSite" id="Pan_g16808.t2">
    <property type="protein sequence ID" value="Pan_g16808.t2"/>
    <property type="gene ID" value="Pan_g16808"/>
</dbReference>
<dbReference type="Gene3D" id="3.30.70.330">
    <property type="match status" value="1"/>
</dbReference>
<dbReference type="GO" id="GO:0000184">
    <property type="term" value="P:nuclear-transcribed mRNA catabolic process, nonsense-mediated decay"/>
    <property type="evidence" value="ECO:0007669"/>
    <property type="project" value="UniProtKB-KW"/>
</dbReference>
<feature type="compositionally biased region" description="Low complexity" evidence="3">
    <location>
        <begin position="311"/>
        <end position="325"/>
    </location>
</feature>
<proteinExistence type="inferred from homology"/>
<feature type="compositionally biased region" description="Basic and acidic residues" evidence="3">
    <location>
        <begin position="240"/>
        <end position="252"/>
    </location>
</feature>
<dbReference type="InterPro" id="IPR012677">
    <property type="entry name" value="Nucleotide-bd_a/b_plait_sf"/>
</dbReference>
<dbReference type="InterPro" id="IPR005120">
    <property type="entry name" value="UPF3_dom"/>
</dbReference>
<accession>A0A7E4V5D1</accession>
<feature type="compositionally biased region" description="Basic and acidic residues" evidence="3">
    <location>
        <begin position="209"/>
        <end position="232"/>
    </location>
</feature>
<dbReference type="SUPFAM" id="SSF54928">
    <property type="entry name" value="RNA-binding domain, RBD"/>
    <property type="match status" value="1"/>
</dbReference>
<evidence type="ECO:0000256" key="2">
    <source>
        <dbReference type="ARBA" id="ARBA00023161"/>
    </source>
</evidence>
<dbReference type="InterPro" id="IPR035979">
    <property type="entry name" value="RBD_domain_sf"/>
</dbReference>
<evidence type="ECO:0000256" key="3">
    <source>
        <dbReference type="SAM" id="MobiDB-lite"/>
    </source>
</evidence>
<protein>
    <submittedName>
        <fullName evidence="6">Smg4_UPF3 domain-containing protein</fullName>
    </submittedName>
</protein>
<sequence length="392" mass="43100">MSVTATQATANSVAGKKVKKEKKKFYKLNIRNLPRGITSEELQAKLSIDPAPTRFWLRPGEPFLEYDARPYAFVVFGDFEVAARFQHQWHGRTITAEATGEESVMLVEKAPNQDWAKHGLSMPKNAKPITSHVDYIKFVEEAESRCITKQVDFDVLVNEIIERETKLAAGICQDTPLTDYFVKRAHDKLMKGRTKVSSFKAEKLSTPPRFEKSSEYKQDKPAPVRERPEKPGPKPRPPKPVKEKREPRERKPPTPKSFSSSDSALPSTTATTGEAASEKPGKPPRKRPARPPRGPKVEGEKPNPQKEAIGDSSSSKPSFASSAPKPSDKESGSSSKPGPSAAKKAGPANSGAGAGRNKKSLKDRPERAIYQPGRGRRYKPGGDSRPSTTPAP</sequence>
<keyword evidence="5" id="KW-1185">Reference proteome</keyword>
<reference evidence="6" key="2">
    <citation type="submission" date="2020-10" db="UniProtKB">
        <authorList>
            <consortium name="WormBaseParasite"/>
        </authorList>
    </citation>
    <scope>IDENTIFICATION</scope>
</reference>
<dbReference type="GO" id="GO:0003676">
    <property type="term" value="F:nucleic acid binding"/>
    <property type="evidence" value="ECO:0007669"/>
    <property type="project" value="InterPro"/>
</dbReference>
<name>A0A7E4V5D1_PANRE</name>
<feature type="domain" description="UPF3" evidence="4">
    <location>
        <begin position="26"/>
        <end position="182"/>
    </location>
</feature>
<evidence type="ECO:0000313" key="5">
    <source>
        <dbReference type="Proteomes" id="UP000492821"/>
    </source>
</evidence>
<evidence type="ECO:0000259" key="4">
    <source>
        <dbReference type="Pfam" id="PF03467"/>
    </source>
</evidence>
<feature type="compositionally biased region" description="Low complexity" evidence="3">
    <location>
        <begin position="332"/>
        <end position="351"/>
    </location>
</feature>
<dbReference type="Pfam" id="PF03467">
    <property type="entry name" value="Smg4_UPF3"/>
    <property type="match status" value="1"/>
</dbReference>
<evidence type="ECO:0000313" key="6">
    <source>
        <dbReference type="WBParaSite" id="Pan_g16808.t2"/>
    </source>
</evidence>
<feature type="compositionally biased region" description="Polar residues" evidence="3">
    <location>
        <begin position="257"/>
        <end position="266"/>
    </location>
</feature>
<dbReference type="AlphaFoldDB" id="A0A7E4V5D1"/>
<feature type="region of interest" description="Disordered" evidence="3">
    <location>
        <begin position="196"/>
        <end position="392"/>
    </location>
</feature>
<comment type="similarity">
    <text evidence="1">Belongs to the RENT3 family.</text>
</comment>
<evidence type="ECO:0000256" key="1">
    <source>
        <dbReference type="ARBA" id="ARBA00005991"/>
    </source>
</evidence>
<keyword evidence="2" id="KW-0866">Nonsense-mediated mRNA decay</keyword>
<reference evidence="5" key="1">
    <citation type="journal article" date="2013" name="Genetics">
        <title>The draft genome and transcriptome of Panagrellus redivivus are shaped by the harsh demands of a free-living lifestyle.</title>
        <authorList>
            <person name="Srinivasan J."/>
            <person name="Dillman A.R."/>
            <person name="Macchietto M.G."/>
            <person name="Heikkinen L."/>
            <person name="Lakso M."/>
            <person name="Fracchia K.M."/>
            <person name="Antoshechkin I."/>
            <person name="Mortazavi A."/>
            <person name="Wong G."/>
            <person name="Sternberg P.W."/>
        </authorList>
    </citation>
    <scope>NUCLEOTIDE SEQUENCE [LARGE SCALE GENOMIC DNA]</scope>
    <source>
        <strain evidence="5">MT8872</strain>
    </source>
</reference>
<organism evidence="5 6">
    <name type="scientific">Panagrellus redivivus</name>
    <name type="common">Microworm</name>
    <dbReference type="NCBI Taxonomy" id="6233"/>
    <lineage>
        <taxon>Eukaryota</taxon>
        <taxon>Metazoa</taxon>
        <taxon>Ecdysozoa</taxon>
        <taxon>Nematoda</taxon>
        <taxon>Chromadorea</taxon>
        <taxon>Rhabditida</taxon>
        <taxon>Tylenchina</taxon>
        <taxon>Panagrolaimomorpha</taxon>
        <taxon>Panagrolaimoidea</taxon>
        <taxon>Panagrolaimidae</taxon>
        <taxon>Panagrellus</taxon>
    </lineage>
</organism>